<accession>A0A2U2RK01</accession>
<dbReference type="AlphaFoldDB" id="A0A2U2RK01"/>
<proteinExistence type="predicted"/>
<reference evidence="1 2" key="1">
    <citation type="submission" date="2018-05" db="EMBL/GenBank/DDBJ databases">
        <title>Brachybacterium sp. M1HQ-2T, whole genome shotgun sequence.</title>
        <authorList>
            <person name="Tuo L."/>
        </authorList>
    </citation>
    <scope>NUCLEOTIDE SEQUENCE [LARGE SCALE GENOMIC DNA]</scope>
    <source>
        <strain evidence="1 2">M1HQ-2</strain>
    </source>
</reference>
<keyword evidence="2" id="KW-1185">Reference proteome</keyword>
<gene>
    <name evidence="1" type="ORF">DEO23_10185</name>
</gene>
<dbReference type="EMBL" id="QFKX01000003">
    <property type="protein sequence ID" value="PWH06161.1"/>
    <property type="molecule type" value="Genomic_DNA"/>
</dbReference>
<dbReference type="Proteomes" id="UP000245590">
    <property type="component" value="Unassembled WGS sequence"/>
</dbReference>
<sequence>MRLCTVQGSYRARLTPKPWRVGRAALSVRWPAEGPAQAKYESWVRSYESALGRAAACRRVWWNGVGPATDGERQVLALHDELSGSDTGSALA</sequence>
<protein>
    <submittedName>
        <fullName evidence="1">Uncharacterized protein</fullName>
    </submittedName>
</protein>
<organism evidence="1 2">
    <name type="scientific">Brachybacterium endophyticum</name>
    <dbReference type="NCBI Taxonomy" id="2182385"/>
    <lineage>
        <taxon>Bacteria</taxon>
        <taxon>Bacillati</taxon>
        <taxon>Actinomycetota</taxon>
        <taxon>Actinomycetes</taxon>
        <taxon>Micrococcales</taxon>
        <taxon>Dermabacteraceae</taxon>
        <taxon>Brachybacterium</taxon>
    </lineage>
</organism>
<name>A0A2U2RK01_9MICO</name>
<evidence type="ECO:0000313" key="1">
    <source>
        <dbReference type="EMBL" id="PWH06161.1"/>
    </source>
</evidence>
<comment type="caution">
    <text evidence="1">The sequence shown here is derived from an EMBL/GenBank/DDBJ whole genome shotgun (WGS) entry which is preliminary data.</text>
</comment>
<evidence type="ECO:0000313" key="2">
    <source>
        <dbReference type="Proteomes" id="UP000245590"/>
    </source>
</evidence>